<evidence type="ECO:0000313" key="3">
    <source>
        <dbReference type="Proteomes" id="UP000182764"/>
    </source>
</evidence>
<dbReference type="Gene3D" id="3.90.550.10">
    <property type="entry name" value="Spore Coat Polysaccharide Biosynthesis Protein SpsA, Chain A"/>
    <property type="match status" value="1"/>
</dbReference>
<organism evidence="2 3">
    <name type="scientific">Streptococcus gallolyticus</name>
    <dbReference type="NCBI Taxonomy" id="315405"/>
    <lineage>
        <taxon>Bacteria</taxon>
        <taxon>Bacillati</taxon>
        <taxon>Bacillota</taxon>
        <taxon>Bacilli</taxon>
        <taxon>Lactobacillales</taxon>
        <taxon>Streptococcaceae</taxon>
        <taxon>Streptococcus</taxon>
    </lineage>
</organism>
<name>A0A1H7UGA0_9STRE</name>
<feature type="domain" description="Glycosyltransferase 2-like" evidence="1">
    <location>
        <begin position="9"/>
        <end position="165"/>
    </location>
</feature>
<dbReference type="SUPFAM" id="SSF53448">
    <property type="entry name" value="Nucleotide-diphospho-sugar transferases"/>
    <property type="match status" value="1"/>
</dbReference>
<sequence length="313" mass="36994">MKKKSNIVVLLSTYNGEEFIERQLQSIFKQDIQEGFDLIIRDDGSKDNTMSILEEVARKNSNVLLIKGNNRGVVGSFLDLLEKAFEMEYDYYCFSDQDDFWMPDKISSAILALESFDNNLPLFYGNRSKIVDEELNDLGYMTQEKKRELSLYNTAIQNICPGHGQVINRHLAESVLKETKIDEKLYSQDLWIINVAALFGNVVFDDTPHTLYVMHQKNELGFGKSRLDWVVQHIKRMRNNEAKKMAEQLVYFNECYDKYLDLNYKNEIFSFVDSQRWFGSRVRYILKSKLYRQKKFETILFKIMYIFGKYNIY</sequence>
<accession>A0A1H7UGA0</accession>
<keyword evidence="2" id="KW-0808">Transferase</keyword>
<dbReference type="GO" id="GO:0016740">
    <property type="term" value="F:transferase activity"/>
    <property type="evidence" value="ECO:0007669"/>
    <property type="project" value="UniProtKB-KW"/>
</dbReference>
<dbReference type="Pfam" id="PF00535">
    <property type="entry name" value="Glycos_transf_2"/>
    <property type="match status" value="1"/>
</dbReference>
<dbReference type="EMBL" id="FOBM01000001">
    <property type="protein sequence ID" value="SEL95688.1"/>
    <property type="molecule type" value="Genomic_DNA"/>
</dbReference>
<dbReference type="AlphaFoldDB" id="A0A1H7UGA0"/>
<dbReference type="RefSeq" id="WP_074595305.1">
    <property type="nucleotide sequence ID" value="NZ_FNUH01000002.1"/>
</dbReference>
<reference evidence="2 3" key="1">
    <citation type="submission" date="2016-10" db="EMBL/GenBank/DDBJ databases">
        <authorList>
            <person name="de Groot N.N."/>
        </authorList>
    </citation>
    <scope>NUCLEOTIDE SEQUENCE [LARGE SCALE GENOMIC DNA]</scope>
    <source>
        <strain evidence="2 3">VTM1R29</strain>
    </source>
</reference>
<dbReference type="InterPro" id="IPR029044">
    <property type="entry name" value="Nucleotide-diphossugar_trans"/>
</dbReference>
<proteinExistence type="predicted"/>
<dbReference type="Proteomes" id="UP000182764">
    <property type="component" value="Unassembled WGS sequence"/>
</dbReference>
<dbReference type="InterPro" id="IPR001173">
    <property type="entry name" value="Glyco_trans_2-like"/>
</dbReference>
<dbReference type="PANTHER" id="PTHR43685:SF2">
    <property type="entry name" value="GLYCOSYLTRANSFERASE 2-LIKE DOMAIN-CONTAINING PROTEIN"/>
    <property type="match status" value="1"/>
</dbReference>
<evidence type="ECO:0000313" key="2">
    <source>
        <dbReference type="EMBL" id="SEL95688.1"/>
    </source>
</evidence>
<dbReference type="InterPro" id="IPR050834">
    <property type="entry name" value="Glycosyltransf_2"/>
</dbReference>
<evidence type="ECO:0000259" key="1">
    <source>
        <dbReference type="Pfam" id="PF00535"/>
    </source>
</evidence>
<protein>
    <submittedName>
        <fullName evidence="2">Rhamnosyltransferase</fullName>
    </submittedName>
</protein>
<dbReference type="PANTHER" id="PTHR43685">
    <property type="entry name" value="GLYCOSYLTRANSFERASE"/>
    <property type="match status" value="1"/>
</dbReference>
<gene>
    <name evidence="2" type="ORF">SAMN04487839_101430</name>
</gene>